<sequence length="625" mass="71621">MNTGISKQLVMKPKFLSTNLKNLSNGKYRPYTALNFEEIDKKAQKFTDIIESRFDELSEILLRYESYEVVRDEVNRTLDLLRNLKENKKYFKLRIGAIAAFLPRNQPLYAFTCFVIVPSLMASEVHFRIPHSMKNFFHDMLALLDISELFPNVIVSTKQRIDFLIERSAMLMNPDTKESRPLTDVVIFTGTTIHANQLRSVFDKRTLFIANGSGHNPIVISKDADILKAVEAVLTLQFYNQGQDCASPNSILVHDDIFLEFLSLLRQSVATVKVGHYADTTSRIGPISDPKDLIRIQNFLVEHQEWIDPLTVGIIRTKEVIVEPTIICKPLLCGGNFNEIFAPIIVVQKYLKDSDLKLYFEDQRYVLNAMYVTLYGTSTYVKNLVGRPIRGKVLHQQSSLIQNTHLHALGVERGTKPYGGYGYGASSTSINGKITPMPTLPQRDIYERLAKPILLGKKTMKNNGLELQNFTKIYKKDVHKLLRLPFNNKTEQEDKHFLKGITYVDTNLIRKDNLRYVTINESTTYRLLESPNKNFITSLSPEDSKLIRALNKLLQSKSDMSPNVFSTLLYEVSKKSQGTKEDKKRRQAHFFELVYQLLFGINFGPKLTEFLYEVDGEKLHKLLGV</sequence>
<dbReference type="GO" id="GO:0010133">
    <property type="term" value="P:L-proline catabolic process to L-glutamate"/>
    <property type="evidence" value="ECO:0007669"/>
    <property type="project" value="TreeGrafter"/>
</dbReference>
<comment type="caution">
    <text evidence="9">The sequence shown here is derived from an EMBL/GenBank/DDBJ whole genome shotgun (WGS) entry which is preliminary data.</text>
</comment>
<name>A0A2H0BEA2_9BACT</name>
<dbReference type="GO" id="GO:0003842">
    <property type="term" value="F:L-glutamate gamma-semialdehyde dehydrogenase activity"/>
    <property type="evidence" value="ECO:0007669"/>
    <property type="project" value="TreeGrafter"/>
</dbReference>
<dbReference type="Gene3D" id="1.10.10.350">
    <property type="match status" value="1"/>
</dbReference>
<keyword evidence="2" id="KW-0547">Nucleotide-binding</keyword>
<evidence type="ECO:0000313" key="10">
    <source>
        <dbReference type="Proteomes" id="UP000229794"/>
    </source>
</evidence>
<keyword evidence="6" id="KW-0520">NAD</keyword>
<dbReference type="Pfam" id="PF00171">
    <property type="entry name" value="Aldedh"/>
    <property type="match status" value="1"/>
</dbReference>
<reference evidence="9 10" key="1">
    <citation type="submission" date="2017-09" db="EMBL/GenBank/DDBJ databases">
        <title>Depth-based differentiation of microbial function through sediment-hosted aquifers and enrichment of novel symbionts in the deep terrestrial subsurface.</title>
        <authorList>
            <person name="Probst A.J."/>
            <person name="Ladd B."/>
            <person name="Jarett J.K."/>
            <person name="Geller-Mcgrath D.E."/>
            <person name="Sieber C.M."/>
            <person name="Emerson J.B."/>
            <person name="Anantharaman K."/>
            <person name="Thomas B.C."/>
            <person name="Malmstrom R."/>
            <person name="Stieglmeier M."/>
            <person name="Klingl A."/>
            <person name="Woyke T."/>
            <person name="Ryan C.M."/>
            <person name="Banfield J.F."/>
        </authorList>
    </citation>
    <scope>NUCLEOTIDE SEQUENCE [LARGE SCALE GENOMIC DNA]</scope>
    <source>
        <strain evidence="9">CG22_combo_CG10-13_8_21_14_all_42_17</strain>
    </source>
</reference>
<keyword evidence="4" id="KW-0648">Protein biosynthesis</keyword>
<dbReference type="GO" id="GO:0004812">
    <property type="term" value="F:aminoacyl-tRNA ligase activity"/>
    <property type="evidence" value="ECO:0007669"/>
    <property type="project" value="UniProtKB-KW"/>
</dbReference>
<protein>
    <recommendedName>
        <fullName evidence="8">Aldehyde dehydrogenase domain-containing protein</fullName>
    </recommendedName>
</protein>
<evidence type="ECO:0000256" key="4">
    <source>
        <dbReference type="ARBA" id="ARBA00022917"/>
    </source>
</evidence>
<evidence type="ECO:0000313" key="9">
    <source>
        <dbReference type="EMBL" id="PIP56003.1"/>
    </source>
</evidence>
<keyword evidence="1" id="KW-0436">Ligase</keyword>
<dbReference type="InterPro" id="IPR050485">
    <property type="entry name" value="Proline_metab_enzyme"/>
</dbReference>
<dbReference type="InterPro" id="IPR016162">
    <property type="entry name" value="Ald_DH_N"/>
</dbReference>
<evidence type="ECO:0000256" key="5">
    <source>
        <dbReference type="ARBA" id="ARBA00023002"/>
    </source>
</evidence>
<evidence type="ECO:0000259" key="8">
    <source>
        <dbReference type="Pfam" id="PF00171"/>
    </source>
</evidence>
<keyword evidence="5" id="KW-0560">Oxidoreductase</keyword>
<feature type="domain" description="Aldehyde dehydrogenase" evidence="8">
    <location>
        <begin position="181"/>
        <end position="373"/>
    </location>
</feature>
<dbReference type="InterPro" id="IPR020751">
    <property type="entry name" value="aa-tRNA-synth_I_codon-bd_sub2"/>
</dbReference>
<dbReference type="Gene3D" id="3.40.605.10">
    <property type="entry name" value="Aldehyde Dehydrogenase, Chain A, domain 1"/>
    <property type="match status" value="1"/>
</dbReference>
<dbReference type="PANTHER" id="PTHR42862:SF1">
    <property type="entry name" value="DELTA-1-PYRROLINE-5-CARBOXYLATE DEHYDROGENASE 2, ISOFORM A-RELATED"/>
    <property type="match status" value="1"/>
</dbReference>
<dbReference type="SUPFAM" id="SSF48163">
    <property type="entry name" value="An anticodon-binding domain of class I aminoacyl-tRNA synthetases"/>
    <property type="match status" value="1"/>
</dbReference>
<dbReference type="PANTHER" id="PTHR42862">
    <property type="entry name" value="DELTA-1-PYRROLINE-5-CARBOXYLATE DEHYDROGENASE 1, ISOFORM A-RELATED"/>
    <property type="match status" value="1"/>
</dbReference>
<dbReference type="InterPro" id="IPR015590">
    <property type="entry name" value="Aldehyde_DH_dom"/>
</dbReference>
<dbReference type="Proteomes" id="UP000229794">
    <property type="component" value="Unassembled WGS sequence"/>
</dbReference>
<dbReference type="GO" id="GO:0009898">
    <property type="term" value="C:cytoplasmic side of plasma membrane"/>
    <property type="evidence" value="ECO:0007669"/>
    <property type="project" value="TreeGrafter"/>
</dbReference>
<keyword evidence="7" id="KW-0030">Aminoacyl-tRNA synthetase</keyword>
<dbReference type="EMBL" id="PCST01000004">
    <property type="protein sequence ID" value="PIP56003.1"/>
    <property type="molecule type" value="Genomic_DNA"/>
</dbReference>
<evidence type="ECO:0000256" key="6">
    <source>
        <dbReference type="ARBA" id="ARBA00023027"/>
    </source>
</evidence>
<evidence type="ECO:0000256" key="7">
    <source>
        <dbReference type="ARBA" id="ARBA00023146"/>
    </source>
</evidence>
<organism evidence="9 10">
    <name type="scientific">Candidatus Zambryskibacteria bacterium CG22_combo_CG10-13_8_21_14_all_42_17</name>
    <dbReference type="NCBI Taxonomy" id="1975118"/>
    <lineage>
        <taxon>Bacteria</taxon>
        <taxon>Candidatus Zambryskiibacteriota</taxon>
    </lineage>
</organism>
<dbReference type="SUPFAM" id="SSF53720">
    <property type="entry name" value="ALDH-like"/>
    <property type="match status" value="1"/>
</dbReference>
<evidence type="ECO:0000256" key="3">
    <source>
        <dbReference type="ARBA" id="ARBA00022840"/>
    </source>
</evidence>
<dbReference type="InterPro" id="IPR008925">
    <property type="entry name" value="aa_tRNA-synth_I_cd-bd_sf"/>
</dbReference>
<evidence type="ECO:0000256" key="1">
    <source>
        <dbReference type="ARBA" id="ARBA00022598"/>
    </source>
</evidence>
<dbReference type="GO" id="GO:0006412">
    <property type="term" value="P:translation"/>
    <property type="evidence" value="ECO:0007669"/>
    <property type="project" value="UniProtKB-KW"/>
</dbReference>
<dbReference type="Gene3D" id="3.40.309.10">
    <property type="entry name" value="Aldehyde Dehydrogenase, Chain A, domain 2"/>
    <property type="match status" value="1"/>
</dbReference>
<dbReference type="InterPro" id="IPR016163">
    <property type="entry name" value="Ald_DH_C"/>
</dbReference>
<dbReference type="GO" id="GO:0005524">
    <property type="term" value="F:ATP binding"/>
    <property type="evidence" value="ECO:0007669"/>
    <property type="project" value="UniProtKB-KW"/>
</dbReference>
<dbReference type="AlphaFoldDB" id="A0A2H0BEA2"/>
<dbReference type="InterPro" id="IPR016161">
    <property type="entry name" value="Ald_DH/histidinol_DH"/>
</dbReference>
<dbReference type="GO" id="GO:0000049">
    <property type="term" value="F:tRNA binding"/>
    <property type="evidence" value="ECO:0007669"/>
    <property type="project" value="InterPro"/>
</dbReference>
<gene>
    <name evidence="9" type="ORF">COX06_00265</name>
</gene>
<accession>A0A2H0BEA2</accession>
<keyword evidence="3" id="KW-0067">ATP-binding</keyword>
<evidence type="ECO:0000256" key="2">
    <source>
        <dbReference type="ARBA" id="ARBA00022741"/>
    </source>
</evidence>
<proteinExistence type="predicted"/>